<accession>A0ABP7V126</accession>
<evidence type="ECO:0000256" key="2">
    <source>
        <dbReference type="ARBA" id="ARBA00022679"/>
    </source>
</evidence>
<feature type="domain" description="Carbohydrate kinase FGGY N-terminal" evidence="8">
    <location>
        <begin position="4"/>
        <end position="212"/>
    </location>
</feature>
<dbReference type="GO" id="GO:0016301">
    <property type="term" value="F:kinase activity"/>
    <property type="evidence" value="ECO:0007669"/>
    <property type="project" value="UniProtKB-KW"/>
</dbReference>
<dbReference type="PROSITE" id="PS00445">
    <property type="entry name" value="FGGY_KINASES_2"/>
    <property type="match status" value="1"/>
</dbReference>
<sequence length="477" mass="49723">MTTVLAIDQGTSGTKAMVVDGSDRVLSVVELPVRPRYLPGGGVEQDPGELLDSVLESGRRAVAEAGARVDCVTLANQGETVLAWDPRTGEPLTQAIVWQDRRAAGICAERDGSAELVRDRTGLVLDPYFSAPKMRWIRENLTGDGVVTTTDSWLVHRLTGEFVTDAATASRSLVTALDTVTWDAELLELFGLADEPLPRIAACDEIVGETTAFGGPAAVGGLVVDQQAALLAERCLAPGEAKCTFGTGAFLLANMGTAPARSTSGLAASVAWRVRGRTSYCFDGQVATAASAVRWLQDLGLVGGAPDLDRVAASDADGVLCVPALAGLSAPWWAPDATASFTGMTLSTSAGHLVRAVLDGIAAQVAELADCTARDIGGPLRRLRVDGGLTRSRVLMQAVADLLQAQVDVYPSEHATALGAVALARAAADPALPLADAVVDWTPSTGYTPRIGPDEAAGFRTRWRTAVETSAIPKEGQ</sequence>
<dbReference type="Pfam" id="PF02782">
    <property type="entry name" value="FGGY_C"/>
    <property type="match status" value="1"/>
</dbReference>
<dbReference type="InterPro" id="IPR018484">
    <property type="entry name" value="FGGY_N"/>
</dbReference>
<keyword evidence="5" id="KW-0067">ATP-binding</keyword>
<evidence type="ECO:0000259" key="8">
    <source>
        <dbReference type="Pfam" id="PF00370"/>
    </source>
</evidence>
<organism evidence="10 11">
    <name type="scientific">Actinomadura miaoliensis</name>
    <dbReference type="NCBI Taxonomy" id="430685"/>
    <lineage>
        <taxon>Bacteria</taxon>
        <taxon>Bacillati</taxon>
        <taxon>Actinomycetota</taxon>
        <taxon>Actinomycetes</taxon>
        <taxon>Streptosporangiales</taxon>
        <taxon>Thermomonosporaceae</taxon>
        <taxon>Actinomadura</taxon>
    </lineage>
</organism>
<dbReference type="SUPFAM" id="SSF53067">
    <property type="entry name" value="Actin-like ATPase domain"/>
    <property type="match status" value="2"/>
</dbReference>
<gene>
    <name evidence="10" type="ORF">GCM10022214_06260</name>
</gene>
<dbReference type="Proteomes" id="UP001500683">
    <property type="component" value="Unassembled WGS sequence"/>
</dbReference>
<protein>
    <recommendedName>
        <fullName evidence="6">ATP:glycerol 3-phosphotransferase</fullName>
    </recommendedName>
</protein>
<keyword evidence="11" id="KW-1185">Reference proteome</keyword>
<evidence type="ECO:0000256" key="7">
    <source>
        <dbReference type="RuleBase" id="RU003733"/>
    </source>
</evidence>
<feature type="domain" description="Carbohydrate kinase FGGY C-terminal" evidence="9">
    <location>
        <begin position="241"/>
        <end position="427"/>
    </location>
</feature>
<dbReference type="Gene3D" id="3.30.420.40">
    <property type="match status" value="2"/>
</dbReference>
<evidence type="ECO:0000256" key="3">
    <source>
        <dbReference type="ARBA" id="ARBA00022741"/>
    </source>
</evidence>
<keyword evidence="2 7" id="KW-0808">Transferase</keyword>
<comment type="similarity">
    <text evidence="1 7">Belongs to the FGGY kinase family.</text>
</comment>
<reference evidence="11" key="1">
    <citation type="journal article" date="2019" name="Int. J. Syst. Evol. Microbiol.">
        <title>The Global Catalogue of Microorganisms (GCM) 10K type strain sequencing project: providing services to taxonomists for standard genome sequencing and annotation.</title>
        <authorList>
            <consortium name="The Broad Institute Genomics Platform"/>
            <consortium name="The Broad Institute Genome Sequencing Center for Infectious Disease"/>
            <person name="Wu L."/>
            <person name="Ma J."/>
        </authorList>
    </citation>
    <scope>NUCLEOTIDE SEQUENCE [LARGE SCALE GENOMIC DNA]</scope>
    <source>
        <strain evidence="11">JCM 16702</strain>
    </source>
</reference>
<keyword evidence="4 7" id="KW-0418">Kinase</keyword>
<keyword evidence="3" id="KW-0547">Nucleotide-binding</keyword>
<dbReference type="PIRSF" id="PIRSF000538">
    <property type="entry name" value="GlpK"/>
    <property type="match status" value="1"/>
</dbReference>
<evidence type="ECO:0000313" key="10">
    <source>
        <dbReference type="EMBL" id="GAA4057157.1"/>
    </source>
</evidence>
<evidence type="ECO:0000256" key="6">
    <source>
        <dbReference type="ARBA" id="ARBA00043149"/>
    </source>
</evidence>
<evidence type="ECO:0000256" key="1">
    <source>
        <dbReference type="ARBA" id="ARBA00009156"/>
    </source>
</evidence>
<dbReference type="EMBL" id="BAAAZG010000001">
    <property type="protein sequence ID" value="GAA4057157.1"/>
    <property type="molecule type" value="Genomic_DNA"/>
</dbReference>
<evidence type="ECO:0000313" key="11">
    <source>
        <dbReference type="Proteomes" id="UP001500683"/>
    </source>
</evidence>
<evidence type="ECO:0000256" key="5">
    <source>
        <dbReference type="ARBA" id="ARBA00022840"/>
    </source>
</evidence>
<evidence type="ECO:0000256" key="4">
    <source>
        <dbReference type="ARBA" id="ARBA00022777"/>
    </source>
</evidence>
<dbReference type="PANTHER" id="PTHR10196">
    <property type="entry name" value="SUGAR KINASE"/>
    <property type="match status" value="1"/>
</dbReference>
<dbReference type="InterPro" id="IPR000577">
    <property type="entry name" value="Carb_kinase_FGGY"/>
</dbReference>
<proteinExistence type="inferred from homology"/>
<dbReference type="InterPro" id="IPR018485">
    <property type="entry name" value="FGGY_C"/>
</dbReference>
<dbReference type="PROSITE" id="PS00933">
    <property type="entry name" value="FGGY_KINASES_1"/>
    <property type="match status" value="1"/>
</dbReference>
<name>A0ABP7V126_9ACTN</name>
<dbReference type="InterPro" id="IPR018483">
    <property type="entry name" value="Carb_kinase_FGGY_CS"/>
</dbReference>
<dbReference type="InterPro" id="IPR043129">
    <property type="entry name" value="ATPase_NBD"/>
</dbReference>
<evidence type="ECO:0000259" key="9">
    <source>
        <dbReference type="Pfam" id="PF02782"/>
    </source>
</evidence>
<comment type="caution">
    <text evidence="10">The sequence shown here is derived from an EMBL/GenBank/DDBJ whole genome shotgun (WGS) entry which is preliminary data.</text>
</comment>
<dbReference type="PANTHER" id="PTHR10196:SF69">
    <property type="entry name" value="GLYCEROL KINASE"/>
    <property type="match status" value="1"/>
</dbReference>
<dbReference type="Pfam" id="PF00370">
    <property type="entry name" value="FGGY_N"/>
    <property type="match status" value="1"/>
</dbReference>
<dbReference type="RefSeq" id="WP_344940210.1">
    <property type="nucleotide sequence ID" value="NZ_BAAAZG010000001.1"/>
</dbReference>